<dbReference type="GO" id="GO:0008237">
    <property type="term" value="F:metallopeptidase activity"/>
    <property type="evidence" value="ECO:0007669"/>
    <property type="project" value="InterPro"/>
</dbReference>
<protein>
    <submittedName>
        <fullName evidence="2">Uncharacterized protein</fullName>
    </submittedName>
</protein>
<organism evidence="2 3">
    <name type="scientific">Rotaria sordida</name>
    <dbReference type="NCBI Taxonomy" id="392033"/>
    <lineage>
        <taxon>Eukaryota</taxon>
        <taxon>Metazoa</taxon>
        <taxon>Spiralia</taxon>
        <taxon>Gnathifera</taxon>
        <taxon>Rotifera</taxon>
        <taxon>Eurotatoria</taxon>
        <taxon>Bdelloidea</taxon>
        <taxon>Philodinida</taxon>
        <taxon>Philodinidae</taxon>
        <taxon>Rotaria</taxon>
    </lineage>
</organism>
<name>A0A818VV47_9BILA</name>
<dbReference type="AlphaFoldDB" id="A0A818VV47"/>
<proteinExistence type="predicted"/>
<feature type="compositionally biased region" description="Basic and acidic residues" evidence="1">
    <location>
        <begin position="1"/>
        <end position="14"/>
    </location>
</feature>
<evidence type="ECO:0000313" key="3">
    <source>
        <dbReference type="Proteomes" id="UP000663823"/>
    </source>
</evidence>
<evidence type="ECO:0000256" key="1">
    <source>
        <dbReference type="SAM" id="MobiDB-lite"/>
    </source>
</evidence>
<reference evidence="2" key="1">
    <citation type="submission" date="2021-02" db="EMBL/GenBank/DDBJ databases">
        <authorList>
            <person name="Nowell W R."/>
        </authorList>
    </citation>
    <scope>NUCLEOTIDE SEQUENCE</scope>
</reference>
<gene>
    <name evidence="2" type="ORF">OTI717_LOCUS13536</name>
</gene>
<feature type="region of interest" description="Disordered" evidence="1">
    <location>
        <begin position="109"/>
        <end position="128"/>
    </location>
</feature>
<feature type="compositionally biased region" description="Polar residues" evidence="1">
    <location>
        <begin position="116"/>
        <end position="128"/>
    </location>
</feature>
<feature type="region of interest" description="Disordered" evidence="1">
    <location>
        <begin position="1"/>
        <end position="34"/>
    </location>
</feature>
<dbReference type="InterPro" id="IPR024079">
    <property type="entry name" value="MetalloPept_cat_dom_sf"/>
</dbReference>
<dbReference type="Proteomes" id="UP000663823">
    <property type="component" value="Unassembled WGS sequence"/>
</dbReference>
<accession>A0A818VV47</accession>
<sequence>MKEAITTGKNDRQDLPSLQCHADETQKDPNGNPTTGIIYYPAKNGYGTHGFNNDIQREAWDNYKYCNVYIQGKIRRKFWDEEEPICHVCRFQNTMNRDTQDYRQEYINSDAAPDRSQPSSNRPLSLNSITSFKLNPRASTVTTLLSPVSSKIAPIDNTSNGLLLSERTLKSRTSTSHLFKAYSEQRNSKNYV</sequence>
<dbReference type="EMBL" id="CAJOAX010001448">
    <property type="protein sequence ID" value="CAF3716415.1"/>
    <property type="molecule type" value="Genomic_DNA"/>
</dbReference>
<dbReference type="Gene3D" id="3.40.390.10">
    <property type="entry name" value="Collagenase (Catalytic Domain)"/>
    <property type="match status" value="1"/>
</dbReference>
<comment type="caution">
    <text evidence="2">The sequence shown here is derived from an EMBL/GenBank/DDBJ whole genome shotgun (WGS) entry which is preliminary data.</text>
</comment>
<evidence type="ECO:0000313" key="2">
    <source>
        <dbReference type="EMBL" id="CAF3716415.1"/>
    </source>
</evidence>